<dbReference type="Proteomes" id="UP000248817">
    <property type="component" value="Unassembled WGS sequence"/>
</dbReference>
<proteinExistence type="predicted"/>
<dbReference type="EMBL" id="KZ825629">
    <property type="protein sequence ID" value="PYI25724.1"/>
    <property type="molecule type" value="Genomic_DNA"/>
</dbReference>
<keyword evidence="2" id="KW-1185">Reference proteome</keyword>
<gene>
    <name evidence="1" type="ORF">BP00DRAFT_87933</name>
</gene>
<name>A0A2V5HUF1_9EURO</name>
<reference evidence="1 2" key="1">
    <citation type="submission" date="2018-02" db="EMBL/GenBank/DDBJ databases">
        <title>The genomes of Aspergillus section Nigri reveals drivers in fungal speciation.</title>
        <authorList>
            <consortium name="DOE Joint Genome Institute"/>
            <person name="Vesth T.C."/>
            <person name="Nybo J."/>
            <person name="Theobald S."/>
            <person name="Brandl J."/>
            <person name="Frisvad J.C."/>
            <person name="Nielsen K.F."/>
            <person name="Lyhne E.K."/>
            <person name="Kogle M.E."/>
            <person name="Kuo A."/>
            <person name="Riley R."/>
            <person name="Clum A."/>
            <person name="Nolan M."/>
            <person name="Lipzen A."/>
            <person name="Salamov A."/>
            <person name="Henrissat B."/>
            <person name="Wiebenga A."/>
            <person name="De vries R.P."/>
            <person name="Grigoriev I.V."/>
            <person name="Mortensen U.H."/>
            <person name="Andersen M.R."/>
            <person name="Baker S.E."/>
        </authorList>
    </citation>
    <scope>NUCLEOTIDE SEQUENCE [LARGE SCALE GENOMIC DNA]</scope>
    <source>
        <strain evidence="1 2">CBS 114.80</strain>
    </source>
</reference>
<evidence type="ECO:0000313" key="2">
    <source>
        <dbReference type="Proteomes" id="UP000248817"/>
    </source>
</evidence>
<dbReference type="AlphaFoldDB" id="A0A2V5HUF1"/>
<evidence type="ECO:0000313" key="1">
    <source>
        <dbReference type="EMBL" id="PYI25724.1"/>
    </source>
</evidence>
<organism evidence="1 2">
    <name type="scientific">Aspergillus indologenus CBS 114.80</name>
    <dbReference type="NCBI Taxonomy" id="1450541"/>
    <lineage>
        <taxon>Eukaryota</taxon>
        <taxon>Fungi</taxon>
        <taxon>Dikarya</taxon>
        <taxon>Ascomycota</taxon>
        <taxon>Pezizomycotina</taxon>
        <taxon>Eurotiomycetes</taxon>
        <taxon>Eurotiomycetidae</taxon>
        <taxon>Eurotiales</taxon>
        <taxon>Aspergillaceae</taxon>
        <taxon>Aspergillus</taxon>
        <taxon>Aspergillus subgen. Circumdati</taxon>
    </lineage>
</organism>
<sequence>MKSRTRLACMWFMQARSSIPSLGASTAAPPRRVAVQAQDVYGLTSEEQTPQTQALALPTPRPSQTCCGIARARSGRFKRIVTVTSAPNLPMPAADYRMRRCRGPHLQHALPGSTAKVNRLFSPVQAHQASRIWAQ</sequence>
<accession>A0A2V5HUF1</accession>
<protein>
    <submittedName>
        <fullName evidence="1">Uncharacterized protein</fullName>
    </submittedName>
</protein>